<proteinExistence type="inferred from homology"/>
<dbReference type="AlphaFoldDB" id="A0A2V1DPH7"/>
<dbReference type="InterPro" id="IPR013154">
    <property type="entry name" value="ADH-like_N"/>
</dbReference>
<evidence type="ECO:0000256" key="3">
    <source>
        <dbReference type="ARBA" id="ARBA00023002"/>
    </source>
</evidence>
<dbReference type="Proteomes" id="UP000244855">
    <property type="component" value="Unassembled WGS sequence"/>
</dbReference>
<dbReference type="Pfam" id="PF08240">
    <property type="entry name" value="ADH_N"/>
    <property type="match status" value="1"/>
</dbReference>
<dbReference type="CDD" id="cd08249">
    <property type="entry name" value="enoyl_reductase_like"/>
    <property type="match status" value="1"/>
</dbReference>
<sequence>MPSLRRLFSSCFTGQKSSTTVVYGKSPSSATTSDDGALEKKTADVDIKEPETKPIPAPLSSSSPSPTSSPSTYPPNKALVVAAKKTYALVPDIGYPTLEHESEVIIQTQAVGLNPIDWKSVDYNFCLPEFPWITGREMAGVVVEVGKDVKDLKVGDRVWTSTYYKSRRAGCFQTYVAVPAHTALPLPSNLTPEASACLGVAGLTAAMTLWNWLGVPMPTPTSPSTHSSPHSPFLLIWGGSAATGQFAIQLATLAGLRVIAVTSAKTAHIATALGAAHVVTRDERSNDDIVTAIREIAGDSITRALDLVGSSTAVACLRAVSTTQPVLFAPLALMSKDVVVPGNVRVETVEMKRFVMDEGARRFAEGLVRLVGDGKVRVPEIEVVEGGLEVVEGALERLKKGDLGGRKVVVRC</sequence>
<protein>
    <submittedName>
        <fullName evidence="6">GroES-like protein</fullName>
    </submittedName>
</protein>
<dbReference type="PANTHER" id="PTHR45348">
    <property type="entry name" value="HYPOTHETICAL OXIDOREDUCTASE (EUROFUNG)"/>
    <property type="match status" value="1"/>
</dbReference>
<evidence type="ECO:0000313" key="7">
    <source>
        <dbReference type="Proteomes" id="UP000244855"/>
    </source>
</evidence>
<dbReference type="InterPro" id="IPR013149">
    <property type="entry name" value="ADH-like_C"/>
</dbReference>
<keyword evidence="3" id="KW-0560">Oxidoreductase</keyword>
<dbReference type="GO" id="GO:0016651">
    <property type="term" value="F:oxidoreductase activity, acting on NAD(P)H"/>
    <property type="evidence" value="ECO:0007669"/>
    <property type="project" value="InterPro"/>
</dbReference>
<comment type="similarity">
    <text evidence="1">Belongs to the zinc-containing alcohol dehydrogenase family.</text>
</comment>
<feature type="compositionally biased region" description="Low complexity" evidence="4">
    <location>
        <begin position="58"/>
        <end position="73"/>
    </location>
</feature>
<feature type="region of interest" description="Disordered" evidence="4">
    <location>
        <begin position="17"/>
        <end position="73"/>
    </location>
</feature>
<feature type="compositionally biased region" description="Basic and acidic residues" evidence="4">
    <location>
        <begin position="37"/>
        <end position="52"/>
    </location>
</feature>
<name>A0A2V1DPH7_9PLEO</name>
<dbReference type="Gene3D" id="3.90.180.10">
    <property type="entry name" value="Medium-chain alcohol dehydrogenases, catalytic domain"/>
    <property type="match status" value="1"/>
</dbReference>
<feature type="compositionally biased region" description="Polar residues" evidence="4">
    <location>
        <begin position="17"/>
        <end position="34"/>
    </location>
</feature>
<dbReference type="InterPro" id="IPR011032">
    <property type="entry name" value="GroES-like_sf"/>
</dbReference>
<dbReference type="SUPFAM" id="SSF51735">
    <property type="entry name" value="NAD(P)-binding Rossmann-fold domains"/>
    <property type="match status" value="1"/>
</dbReference>
<evidence type="ECO:0000256" key="2">
    <source>
        <dbReference type="ARBA" id="ARBA00011245"/>
    </source>
</evidence>
<evidence type="ECO:0000313" key="6">
    <source>
        <dbReference type="EMBL" id="PVH99771.1"/>
    </source>
</evidence>
<dbReference type="OrthoDB" id="10257049at2759"/>
<dbReference type="InterPro" id="IPR036291">
    <property type="entry name" value="NAD(P)-bd_dom_sf"/>
</dbReference>
<reference evidence="6 7" key="1">
    <citation type="journal article" date="2018" name="Sci. Rep.">
        <title>Comparative genomics provides insights into the lifestyle and reveals functional heterogeneity of dark septate endophytic fungi.</title>
        <authorList>
            <person name="Knapp D.G."/>
            <person name="Nemeth J.B."/>
            <person name="Barry K."/>
            <person name="Hainaut M."/>
            <person name="Henrissat B."/>
            <person name="Johnson J."/>
            <person name="Kuo A."/>
            <person name="Lim J.H.P."/>
            <person name="Lipzen A."/>
            <person name="Nolan M."/>
            <person name="Ohm R.A."/>
            <person name="Tamas L."/>
            <person name="Grigoriev I.V."/>
            <person name="Spatafora J.W."/>
            <person name="Nagy L.G."/>
            <person name="Kovacs G.M."/>
        </authorList>
    </citation>
    <scope>NUCLEOTIDE SEQUENCE [LARGE SCALE GENOMIC DNA]</scope>
    <source>
        <strain evidence="6 7">DSE2036</strain>
    </source>
</reference>
<keyword evidence="7" id="KW-1185">Reference proteome</keyword>
<accession>A0A2V1DPH7</accession>
<dbReference type="Pfam" id="PF00107">
    <property type="entry name" value="ADH_zinc_N"/>
    <property type="match status" value="1"/>
</dbReference>
<comment type="subunit">
    <text evidence="2">Monomer.</text>
</comment>
<dbReference type="InterPro" id="IPR047122">
    <property type="entry name" value="Trans-enoyl_RdTase-like"/>
</dbReference>
<gene>
    <name evidence="6" type="ORF">DM02DRAFT_672425</name>
</gene>
<evidence type="ECO:0000259" key="5">
    <source>
        <dbReference type="SMART" id="SM00829"/>
    </source>
</evidence>
<evidence type="ECO:0000256" key="4">
    <source>
        <dbReference type="SAM" id="MobiDB-lite"/>
    </source>
</evidence>
<dbReference type="InterPro" id="IPR020843">
    <property type="entry name" value="ER"/>
</dbReference>
<dbReference type="Gene3D" id="3.40.50.720">
    <property type="entry name" value="NAD(P)-binding Rossmann-like Domain"/>
    <property type="match status" value="1"/>
</dbReference>
<dbReference type="SUPFAM" id="SSF50129">
    <property type="entry name" value="GroES-like"/>
    <property type="match status" value="1"/>
</dbReference>
<feature type="domain" description="Enoyl reductase (ER)" evidence="5">
    <location>
        <begin position="82"/>
        <end position="409"/>
    </location>
</feature>
<evidence type="ECO:0000256" key="1">
    <source>
        <dbReference type="ARBA" id="ARBA00008072"/>
    </source>
</evidence>
<dbReference type="SMART" id="SM00829">
    <property type="entry name" value="PKS_ER"/>
    <property type="match status" value="1"/>
</dbReference>
<organism evidence="6 7">
    <name type="scientific">Periconia macrospinosa</name>
    <dbReference type="NCBI Taxonomy" id="97972"/>
    <lineage>
        <taxon>Eukaryota</taxon>
        <taxon>Fungi</taxon>
        <taxon>Dikarya</taxon>
        <taxon>Ascomycota</taxon>
        <taxon>Pezizomycotina</taxon>
        <taxon>Dothideomycetes</taxon>
        <taxon>Pleosporomycetidae</taxon>
        <taxon>Pleosporales</taxon>
        <taxon>Massarineae</taxon>
        <taxon>Periconiaceae</taxon>
        <taxon>Periconia</taxon>
    </lineage>
</organism>
<dbReference type="PANTHER" id="PTHR45348:SF2">
    <property type="entry name" value="ZINC-TYPE ALCOHOL DEHYDROGENASE-LIKE PROTEIN C2E1P3.01"/>
    <property type="match status" value="1"/>
</dbReference>
<dbReference type="EMBL" id="KZ805385">
    <property type="protein sequence ID" value="PVH99771.1"/>
    <property type="molecule type" value="Genomic_DNA"/>
</dbReference>
<dbReference type="STRING" id="97972.A0A2V1DPH7"/>